<feature type="compositionally biased region" description="Low complexity" evidence="5">
    <location>
        <begin position="166"/>
        <end position="186"/>
    </location>
</feature>
<evidence type="ECO:0000313" key="7">
    <source>
        <dbReference type="EMBL" id="NJC56143.1"/>
    </source>
</evidence>
<keyword evidence="3 4" id="KW-0238">DNA-binding</keyword>
<dbReference type="Pfam" id="PF21695">
    <property type="entry name" value="GlnR_1st"/>
    <property type="match status" value="1"/>
</dbReference>
<dbReference type="Gene3D" id="1.10.10.10">
    <property type="entry name" value="Winged helix-like DNA-binding domain superfamily/Winged helix DNA-binding domain"/>
    <property type="match status" value="1"/>
</dbReference>
<dbReference type="AlphaFoldDB" id="A0A846RZP8"/>
<proteinExistence type="predicted"/>
<dbReference type="InterPro" id="IPR049170">
    <property type="entry name" value="GlnR_N"/>
</dbReference>
<reference evidence="7 8" key="1">
    <citation type="submission" date="2020-03" db="EMBL/GenBank/DDBJ databases">
        <title>Sequencing the genomes of 1000 actinobacteria strains.</title>
        <authorList>
            <person name="Klenk H.-P."/>
        </authorList>
    </citation>
    <scope>NUCLEOTIDE SEQUENCE [LARGE SCALE GENOMIC DNA]</scope>
    <source>
        <strain evidence="7 8">DSM 18964</strain>
    </source>
</reference>
<comment type="caution">
    <text evidence="7">The sequence shown here is derived from an EMBL/GenBank/DDBJ whole genome shotgun (WGS) entry which is preliminary data.</text>
</comment>
<dbReference type="Gene3D" id="3.40.50.2300">
    <property type="match status" value="1"/>
</dbReference>
<feature type="compositionally biased region" description="Acidic residues" evidence="5">
    <location>
        <begin position="305"/>
        <end position="321"/>
    </location>
</feature>
<dbReference type="FunFam" id="1.10.10.10:FF:000018">
    <property type="entry name" value="DNA-binding response regulator ResD"/>
    <property type="match status" value="1"/>
</dbReference>
<keyword evidence="2" id="KW-0902">Two-component regulatory system</keyword>
<evidence type="ECO:0000256" key="5">
    <source>
        <dbReference type="SAM" id="MobiDB-lite"/>
    </source>
</evidence>
<evidence type="ECO:0000256" key="2">
    <source>
        <dbReference type="ARBA" id="ARBA00023012"/>
    </source>
</evidence>
<dbReference type="Pfam" id="PF00486">
    <property type="entry name" value="Trans_reg_C"/>
    <property type="match status" value="1"/>
</dbReference>
<keyword evidence="1" id="KW-0597">Phosphoprotein</keyword>
<dbReference type="PANTHER" id="PTHR48111">
    <property type="entry name" value="REGULATOR OF RPOS"/>
    <property type="match status" value="1"/>
</dbReference>
<protein>
    <submittedName>
        <fullName evidence="7">DNA-binding response OmpR family regulator</fullName>
    </submittedName>
</protein>
<evidence type="ECO:0000256" key="1">
    <source>
        <dbReference type="ARBA" id="ARBA00022553"/>
    </source>
</evidence>
<dbReference type="GO" id="GO:0005829">
    <property type="term" value="C:cytosol"/>
    <property type="evidence" value="ECO:0007669"/>
    <property type="project" value="TreeGrafter"/>
</dbReference>
<evidence type="ECO:0000259" key="6">
    <source>
        <dbReference type="PROSITE" id="PS51755"/>
    </source>
</evidence>
<evidence type="ECO:0000256" key="4">
    <source>
        <dbReference type="PROSITE-ProRule" id="PRU01091"/>
    </source>
</evidence>
<feature type="domain" description="OmpR/PhoB-type" evidence="6">
    <location>
        <begin position="199"/>
        <end position="297"/>
    </location>
</feature>
<dbReference type="InterPro" id="IPR039420">
    <property type="entry name" value="WalR-like"/>
</dbReference>
<dbReference type="GO" id="GO:0000156">
    <property type="term" value="F:phosphorelay response regulator activity"/>
    <property type="evidence" value="ECO:0007669"/>
    <property type="project" value="TreeGrafter"/>
</dbReference>
<dbReference type="SUPFAM" id="SSF46894">
    <property type="entry name" value="C-terminal effector domain of the bipartite response regulators"/>
    <property type="match status" value="1"/>
</dbReference>
<accession>A0A846RZP8</accession>
<feature type="region of interest" description="Disordered" evidence="5">
    <location>
        <begin position="296"/>
        <end position="340"/>
    </location>
</feature>
<keyword evidence="8" id="KW-1185">Reference proteome</keyword>
<feature type="region of interest" description="Disordered" evidence="5">
    <location>
        <begin position="118"/>
        <end position="198"/>
    </location>
</feature>
<evidence type="ECO:0000256" key="3">
    <source>
        <dbReference type="ARBA" id="ARBA00023125"/>
    </source>
</evidence>
<dbReference type="GO" id="GO:0000976">
    <property type="term" value="F:transcription cis-regulatory region binding"/>
    <property type="evidence" value="ECO:0007669"/>
    <property type="project" value="TreeGrafter"/>
</dbReference>
<dbReference type="Proteomes" id="UP000576792">
    <property type="component" value="Unassembled WGS sequence"/>
</dbReference>
<dbReference type="InterPro" id="IPR036388">
    <property type="entry name" value="WH-like_DNA-bd_sf"/>
</dbReference>
<feature type="compositionally biased region" description="Acidic residues" evidence="5">
    <location>
        <begin position="330"/>
        <end position="340"/>
    </location>
</feature>
<feature type="compositionally biased region" description="Basic and acidic residues" evidence="5">
    <location>
        <begin position="118"/>
        <end position="131"/>
    </location>
</feature>
<dbReference type="SMART" id="SM00862">
    <property type="entry name" value="Trans_reg_C"/>
    <property type="match status" value="1"/>
</dbReference>
<feature type="compositionally biased region" description="Low complexity" evidence="5">
    <location>
        <begin position="141"/>
        <end position="159"/>
    </location>
</feature>
<dbReference type="GO" id="GO:0032993">
    <property type="term" value="C:protein-DNA complex"/>
    <property type="evidence" value="ECO:0007669"/>
    <property type="project" value="TreeGrafter"/>
</dbReference>
<dbReference type="PROSITE" id="PS51755">
    <property type="entry name" value="OMPR_PHOB"/>
    <property type="match status" value="1"/>
</dbReference>
<name>A0A846RZP8_9MICO</name>
<feature type="DNA-binding region" description="OmpR/PhoB-type" evidence="4">
    <location>
        <begin position="199"/>
        <end position="297"/>
    </location>
</feature>
<sequence>MRILHICPAPRLGSPLAPESLQYLGHRLERMSLEQLHSTDAGSLTADVVVADACLDLSVAPTIAEAVVQKGLSAPIVVVLSEGGLATASARWNVSDIVLTTAGPAEVEARLRLARDRHTSFGRHTSSDRHTSVTAAPNRPTAPGAAWPGSAAGATWPGSRADDRSAAVSAGPAGAAADASPWEADVPPWEGGGRTGEDEPMVVISGGLRIDETAFTAHLGRRSLDLTYREFALLKFFAMHPERVFTRDEILLSVWGEDYYGGTRTVDVHVRRVRAKLGKDLENAIHTVRNVGYRFSPDSPVGDAADAEGTEEAEGTQEPETTETPHDTSEAESNEEDVKV</sequence>
<evidence type="ECO:0000313" key="8">
    <source>
        <dbReference type="Proteomes" id="UP000576792"/>
    </source>
</evidence>
<dbReference type="PANTHER" id="PTHR48111:SF16">
    <property type="entry name" value="TRANSCRIPTIONAL REGULATORY PROTEIN GLNR"/>
    <property type="match status" value="1"/>
</dbReference>
<gene>
    <name evidence="7" type="ORF">BKA07_001178</name>
</gene>
<dbReference type="InterPro" id="IPR016032">
    <property type="entry name" value="Sig_transdc_resp-reg_C-effctor"/>
</dbReference>
<dbReference type="InterPro" id="IPR001867">
    <property type="entry name" value="OmpR/PhoB-type_DNA-bd"/>
</dbReference>
<dbReference type="GO" id="GO:0006355">
    <property type="term" value="P:regulation of DNA-templated transcription"/>
    <property type="evidence" value="ECO:0007669"/>
    <property type="project" value="InterPro"/>
</dbReference>
<dbReference type="EMBL" id="JAATJN010000001">
    <property type="protein sequence ID" value="NJC56143.1"/>
    <property type="molecule type" value="Genomic_DNA"/>
</dbReference>
<organism evidence="7 8">
    <name type="scientific">Brevibacterium marinum</name>
    <dbReference type="NCBI Taxonomy" id="418643"/>
    <lineage>
        <taxon>Bacteria</taxon>
        <taxon>Bacillati</taxon>
        <taxon>Actinomycetota</taxon>
        <taxon>Actinomycetes</taxon>
        <taxon>Micrococcales</taxon>
        <taxon>Brevibacteriaceae</taxon>
        <taxon>Brevibacterium</taxon>
    </lineage>
</organism>
<dbReference type="CDD" id="cd00383">
    <property type="entry name" value="trans_reg_C"/>
    <property type="match status" value="1"/>
</dbReference>